<dbReference type="NCBIfam" id="TIGR02937">
    <property type="entry name" value="sigma70-ECF"/>
    <property type="match status" value="1"/>
</dbReference>
<dbReference type="Pfam" id="PF08281">
    <property type="entry name" value="Sigma70_r4_2"/>
    <property type="match status" value="1"/>
</dbReference>
<dbReference type="GO" id="GO:0016987">
    <property type="term" value="F:sigma factor activity"/>
    <property type="evidence" value="ECO:0007669"/>
    <property type="project" value="UniProtKB-KW"/>
</dbReference>
<evidence type="ECO:0000256" key="1">
    <source>
        <dbReference type="ARBA" id="ARBA00010641"/>
    </source>
</evidence>
<dbReference type="InterPro" id="IPR013249">
    <property type="entry name" value="RNA_pol_sigma70_r4_t2"/>
</dbReference>
<dbReference type="SUPFAM" id="SSF88659">
    <property type="entry name" value="Sigma3 and sigma4 domains of RNA polymerase sigma factors"/>
    <property type="match status" value="1"/>
</dbReference>
<feature type="domain" description="RNA polymerase sigma factor 70 region 4 type 2" evidence="6">
    <location>
        <begin position="147"/>
        <end position="197"/>
    </location>
</feature>
<gene>
    <name evidence="7" type="ORF">EII34_06880</name>
</gene>
<keyword evidence="3" id="KW-0731">Sigma factor</keyword>
<dbReference type="InterPro" id="IPR036388">
    <property type="entry name" value="WH-like_DNA-bd_sf"/>
</dbReference>
<proteinExistence type="inferred from homology"/>
<keyword evidence="2" id="KW-0805">Transcription regulation</keyword>
<dbReference type="InterPro" id="IPR039425">
    <property type="entry name" value="RNA_pol_sigma-70-like"/>
</dbReference>
<dbReference type="InterPro" id="IPR013325">
    <property type="entry name" value="RNA_pol_sigma_r2"/>
</dbReference>
<comment type="similarity">
    <text evidence="1">Belongs to the sigma-70 factor family. ECF subfamily.</text>
</comment>
<accession>A0A3P1T7H2</accession>
<dbReference type="PANTHER" id="PTHR43133:SF8">
    <property type="entry name" value="RNA POLYMERASE SIGMA FACTOR HI_1459-RELATED"/>
    <property type="match status" value="1"/>
</dbReference>
<keyword evidence="5" id="KW-0804">Transcription</keyword>
<sequence>MAPTWRFGASAVNQWPDFWVKDCLVDAATAFLGWVPRGDVCRCLSALEGGTMSFEEIYTQHYASLLATVERRVNSQEDAEEIVAEVFRVAWGYHCSGGALEVPWLFETARNLIGNEYRARRRRAALQARIALDCLVQRQGCDVVSGVREAVDCLCESYREVLVLAYWQGMKATEIASLLNVSAEAVRARLARARKSLRMILEERQL</sequence>
<name>A0A3P1T7H2_9ACTN</name>
<evidence type="ECO:0000256" key="3">
    <source>
        <dbReference type="ARBA" id="ARBA00023082"/>
    </source>
</evidence>
<reference evidence="7 8" key="1">
    <citation type="submission" date="2018-11" db="EMBL/GenBank/DDBJ databases">
        <title>Genomes From Bacteria Associated with the Canine Oral Cavity: a Test Case for Automated Genome-Based Taxonomic Assignment.</title>
        <authorList>
            <person name="Coil D.A."/>
            <person name="Jospin G."/>
            <person name="Darling A.E."/>
            <person name="Wallis C."/>
            <person name="Davis I.J."/>
            <person name="Harris S."/>
            <person name="Eisen J.A."/>
            <person name="Holcombe L.J."/>
            <person name="O'Flynn C."/>
        </authorList>
    </citation>
    <scope>NUCLEOTIDE SEQUENCE [LARGE SCALE GENOMIC DNA]</scope>
    <source>
        <strain evidence="7 8">OH887_COT-365</strain>
    </source>
</reference>
<dbReference type="Gene3D" id="1.10.10.10">
    <property type="entry name" value="Winged helix-like DNA-binding domain superfamily/Winged helix DNA-binding domain"/>
    <property type="match status" value="1"/>
</dbReference>
<dbReference type="GO" id="GO:0006352">
    <property type="term" value="P:DNA-templated transcription initiation"/>
    <property type="evidence" value="ECO:0007669"/>
    <property type="project" value="InterPro"/>
</dbReference>
<dbReference type="InterPro" id="IPR014284">
    <property type="entry name" value="RNA_pol_sigma-70_dom"/>
</dbReference>
<organism evidence="7 8">
    <name type="scientific">Arachnia propionica</name>
    <dbReference type="NCBI Taxonomy" id="1750"/>
    <lineage>
        <taxon>Bacteria</taxon>
        <taxon>Bacillati</taxon>
        <taxon>Actinomycetota</taxon>
        <taxon>Actinomycetes</taxon>
        <taxon>Propionibacteriales</taxon>
        <taxon>Propionibacteriaceae</taxon>
        <taxon>Arachnia</taxon>
    </lineage>
</organism>
<dbReference type="GO" id="GO:0003677">
    <property type="term" value="F:DNA binding"/>
    <property type="evidence" value="ECO:0007669"/>
    <property type="project" value="UniProtKB-KW"/>
</dbReference>
<evidence type="ECO:0000256" key="4">
    <source>
        <dbReference type="ARBA" id="ARBA00023125"/>
    </source>
</evidence>
<keyword evidence="4" id="KW-0238">DNA-binding</keyword>
<evidence type="ECO:0000313" key="8">
    <source>
        <dbReference type="Proteomes" id="UP000280819"/>
    </source>
</evidence>
<comment type="caution">
    <text evidence="7">The sequence shown here is derived from an EMBL/GenBank/DDBJ whole genome shotgun (WGS) entry which is preliminary data.</text>
</comment>
<evidence type="ECO:0000313" key="7">
    <source>
        <dbReference type="EMBL" id="RRD05447.1"/>
    </source>
</evidence>
<dbReference type="EMBL" id="RQZG01000006">
    <property type="protein sequence ID" value="RRD05447.1"/>
    <property type="molecule type" value="Genomic_DNA"/>
</dbReference>
<dbReference type="Gene3D" id="1.10.1740.10">
    <property type="match status" value="1"/>
</dbReference>
<protein>
    <submittedName>
        <fullName evidence="7">Sigma-70 family RNA polymerase sigma factor</fullName>
    </submittedName>
</protein>
<evidence type="ECO:0000256" key="2">
    <source>
        <dbReference type="ARBA" id="ARBA00023015"/>
    </source>
</evidence>
<dbReference type="Proteomes" id="UP000280819">
    <property type="component" value="Unassembled WGS sequence"/>
</dbReference>
<dbReference type="AlphaFoldDB" id="A0A3P1T7H2"/>
<dbReference type="OrthoDB" id="4184921at2"/>
<dbReference type="InterPro" id="IPR013324">
    <property type="entry name" value="RNA_pol_sigma_r3/r4-like"/>
</dbReference>
<evidence type="ECO:0000259" key="6">
    <source>
        <dbReference type="Pfam" id="PF08281"/>
    </source>
</evidence>
<dbReference type="PANTHER" id="PTHR43133">
    <property type="entry name" value="RNA POLYMERASE ECF-TYPE SIGMA FACTO"/>
    <property type="match status" value="1"/>
</dbReference>
<dbReference type="SUPFAM" id="SSF88946">
    <property type="entry name" value="Sigma2 domain of RNA polymerase sigma factors"/>
    <property type="match status" value="1"/>
</dbReference>
<evidence type="ECO:0000256" key="5">
    <source>
        <dbReference type="ARBA" id="ARBA00023163"/>
    </source>
</evidence>